<proteinExistence type="predicted"/>
<accession>A0A7W8I004</accession>
<dbReference type="RefSeq" id="WP_183255850.1">
    <property type="nucleotide sequence ID" value="NZ_BAAAFF010000001.1"/>
</dbReference>
<dbReference type="Proteomes" id="UP000566663">
    <property type="component" value="Unassembled WGS sequence"/>
</dbReference>
<keyword evidence="2" id="KW-1185">Reference proteome</keyword>
<name>A0A7W8I004_9CAUL</name>
<dbReference type="AlphaFoldDB" id="A0A7W8I004"/>
<evidence type="ECO:0008006" key="3">
    <source>
        <dbReference type="Google" id="ProtNLM"/>
    </source>
</evidence>
<evidence type="ECO:0000313" key="1">
    <source>
        <dbReference type="EMBL" id="MBB5292940.1"/>
    </source>
</evidence>
<sequence>MTDPFDDEILMRRVDGELSPEAGAAIDAAAAADPALARRLERLRGLRTLAREAFPAASDSRDADLARMIAAAPARREPWTARLSRTARAAFAPRHAPLWGAAAAASFVLGLSVGWLGQDRAPGGFVVAADGSLADAALVRVLDDGLAGDGLDAGGRAVGLTFRDADGRWCRTFRSGQAGVAGLACRNNGVWRLEALAPFQPSSSEVRTAGADTPAAVLAAVDALIADETLDAAAEAEARDAGWR</sequence>
<comment type="caution">
    <text evidence="1">The sequence shown here is derived from an EMBL/GenBank/DDBJ whole genome shotgun (WGS) entry which is preliminary data.</text>
</comment>
<evidence type="ECO:0000313" key="2">
    <source>
        <dbReference type="Proteomes" id="UP000566663"/>
    </source>
</evidence>
<protein>
    <recommendedName>
        <fullName evidence="3">Anti-sigma factor</fullName>
    </recommendedName>
</protein>
<reference evidence="1 2" key="1">
    <citation type="submission" date="2020-08" db="EMBL/GenBank/DDBJ databases">
        <title>Genomic Encyclopedia of Type Strains, Phase IV (KMG-IV): sequencing the most valuable type-strain genomes for metagenomic binning, comparative biology and taxonomic classification.</title>
        <authorList>
            <person name="Goeker M."/>
        </authorList>
    </citation>
    <scope>NUCLEOTIDE SEQUENCE [LARGE SCALE GENOMIC DNA]</scope>
    <source>
        <strain evidence="1 2">DSM 25335</strain>
    </source>
</reference>
<gene>
    <name evidence="1" type="ORF">HNQ67_002477</name>
</gene>
<dbReference type="EMBL" id="JACHFZ010000005">
    <property type="protein sequence ID" value="MBB5292940.1"/>
    <property type="molecule type" value="Genomic_DNA"/>
</dbReference>
<organism evidence="1 2">
    <name type="scientific">Brevundimonas basaltis</name>
    <dbReference type="NCBI Taxonomy" id="472166"/>
    <lineage>
        <taxon>Bacteria</taxon>
        <taxon>Pseudomonadati</taxon>
        <taxon>Pseudomonadota</taxon>
        <taxon>Alphaproteobacteria</taxon>
        <taxon>Caulobacterales</taxon>
        <taxon>Caulobacteraceae</taxon>
        <taxon>Brevundimonas</taxon>
    </lineage>
</organism>